<gene>
    <name evidence="2" type="ORF">D7W81_29460</name>
</gene>
<evidence type="ECO:0000313" key="3">
    <source>
        <dbReference type="Proteomes" id="UP000267003"/>
    </source>
</evidence>
<keyword evidence="3" id="KW-1185">Reference proteome</keyword>
<feature type="region of interest" description="Disordered" evidence="1">
    <location>
        <begin position="1"/>
        <end position="22"/>
    </location>
</feature>
<dbReference type="AlphaFoldDB" id="A0A3A8PPK8"/>
<dbReference type="Gene3D" id="2.130.10.10">
    <property type="entry name" value="YVTN repeat-like/Quinoprotein amine dehydrogenase"/>
    <property type="match status" value="1"/>
</dbReference>
<dbReference type="Proteomes" id="UP000267003">
    <property type="component" value="Unassembled WGS sequence"/>
</dbReference>
<sequence length="431" mass="45216">MAAVALGACGPSDAPEASPRTQEAGLAGGDFVWVKHLGSPRFDQAPAVAFDRDGNVLALFLYQGSVDLGAGPVGSGNANSFGFAVAKYTTAGALLWTRSFEGVLPPGGQNFVNAVALTVDRERNVLIAGSSNESIDLGGGLQPGGAFLLKLRKTGQFQWARHFTGNISPQDLVTDSQDAIAMTGAAFRTVDFGLGPNSSQVTDVQTAFLTKFSAAGTAQWTVREQWDLSGGSSVAVDEADDIYFTGIRYPDPEIWKVGSTGTVVWTRPLTGASGSGIAIAVHGNRVVAGGQFNNAFTFAGHEVPNPSAGNGGFLIAWTRAGEERWARSYPQPVSAVAMAEDDSVVVGGASTEPDTSSGYTLFTARLERLQGQQQWRRTYSSTGRPYFTDVAVNKQGAFVGIGYFSGTLHLGGSLVSRGFEDDFLFKGSTAP</sequence>
<dbReference type="InterPro" id="IPR011047">
    <property type="entry name" value="Quinoprotein_ADH-like_sf"/>
</dbReference>
<name>A0A3A8PPK8_9BACT</name>
<dbReference type="InterPro" id="IPR015943">
    <property type="entry name" value="WD40/YVTN_repeat-like_dom_sf"/>
</dbReference>
<dbReference type="PANTHER" id="PTHR42754:SF1">
    <property type="entry name" value="LIPOPROTEIN"/>
    <property type="match status" value="1"/>
</dbReference>
<accession>A0A3A8PPK8</accession>
<organism evidence="2 3">
    <name type="scientific">Corallococcus aberystwythensis</name>
    <dbReference type="NCBI Taxonomy" id="2316722"/>
    <lineage>
        <taxon>Bacteria</taxon>
        <taxon>Pseudomonadati</taxon>
        <taxon>Myxococcota</taxon>
        <taxon>Myxococcia</taxon>
        <taxon>Myxococcales</taxon>
        <taxon>Cystobacterineae</taxon>
        <taxon>Myxococcaceae</taxon>
        <taxon>Corallococcus</taxon>
    </lineage>
</organism>
<proteinExistence type="predicted"/>
<dbReference type="PANTHER" id="PTHR42754">
    <property type="entry name" value="ENDOGLUCANASE"/>
    <property type="match status" value="1"/>
</dbReference>
<reference evidence="3" key="1">
    <citation type="submission" date="2018-09" db="EMBL/GenBank/DDBJ databases">
        <authorList>
            <person name="Livingstone P.G."/>
            <person name="Whitworth D.E."/>
        </authorList>
    </citation>
    <scope>NUCLEOTIDE SEQUENCE [LARGE SCALE GENOMIC DNA]</scope>
    <source>
        <strain evidence="3">AB050A</strain>
    </source>
</reference>
<protein>
    <submittedName>
        <fullName evidence="2">Uncharacterized protein</fullName>
    </submittedName>
</protein>
<evidence type="ECO:0000256" key="1">
    <source>
        <dbReference type="SAM" id="MobiDB-lite"/>
    </source>
</evidence>
<dbReference type="SUPFAM" id="SSF50998">
    <property type="entry name" value="Quinoprotein alcohol dehydrogenase-like"/>
    <property type="match status" value="1"/>
</dbReference>
<evidence type="ECO:0000313" key="2">
    <source>
        <dbReference type="EMBL" id="RKH58273.1"/>
    </source>
</evidence>
<comment type="caution">
    <text evidence="2">The sequence shown here is derived from an EMBL/GenBank/DDBJ whole genome shotgun (WGS) entry which is preliminary data.</text>
</comment>
<dbReference type="EMBL" id="RAWK01000214">
    <property type="protein sequence ID" value="RKH58273.1"/>
    <property type="molecule type" value="Genomic_DNA"/>
</dbReference>